<dbReference type="Pfam" id="PF09316">
    <property type="entry name" value="Cmyb_C"/>
    <property type="match status" value="1"/>
</dbReference>
<evidence type="ECO:0000313" key="6">
    <source>
        <dbReference type="Proteomes" id="UP000527355"/>
    </source>
</evidence>
<sequence length="367" mass="40210">MSQSSAPPTFFQDSSSWCDLSNFELFGEAEFSPSQQHAGKALRLQQREGNVNRPAREPSKRTLSEGSLGPLKPVPPARHSAIPLVILRTKRRQASPLAAGDPRSFIFADVSSSPPNRSPVKSLSFSPSQFLNTSSNHENLDLEMPSLTATPLSGHKLTVTTPFHRDQTVKAQKENTIFRTPAIKKSILESSPRTPTPFKHALAAQEIKYGPLKMLPQTPSHLVEDLQDVIKQESDESEIVTEFQGNGPLLKKIKQEVESPTDKAGNFFCSNHWEGENLNTQLFTQASPVADMPNILTSSVLMTPVSEDEDNVLKAFTVPKNRSLASPLQPCSGAWEAASCGKMEDQVTASGQARKYGNAFSTRTLVM</sequence>
<evidence type="ECO:0000256" key="2">
    <source>
        <dbReference type="ARBA" id="ARBA00023125"/>
    </source>
</evidence>
<dbReference type="Proteomes" id="UP000527355">
    <property type="component" value="Unassembled WGS sequence"/>
</dbReference>
<name>A0A7J7WWE1_MYOMY</name>
<proteinExistence type="predicted"/>
<keyword evidence="1" id="KW-0677">Repeat</keyword>
<dbReference type="GO" id="GO:0003677">
    <property type="term" value="F:DNA binding"/>
    <property type="evidence" value="ECO:0007669"/>
    <property type="project" value="UniProtKB-KW"/>
</dbReference>
<protein>
    <submittedName>
        <fullName evidence="5">MYB proto-oncogene, transcription factor</fullName>
    </submittedName>
</protein>
<evidence type="ECO:0000259" key="4">
    <source>
        <dbReference type="Pfam" id="PF09316"/>
    </source>
</evidence>
<feature type="compositionally biased region" description="Basic and acidic residues" evidence="3">
    <location>
        <begin position="54"/>
        <end position="63"/>
    </location>
</feature>
<evidence type="ECO:0000256" key="3">
    <source>
        <dbReference type="SAM" id="MobiDB-lite"/>
    </source>
</evidence>
<dbReference type="EMBL" id="JABWUV010000007">
    <property type="protein sequence ID" value="KAF6341719.1"/>
    <property type="molecule type" value="Genomic_DNA"/>
</dbReference>
<dbReference type="AlphaFoldDB" id="A0A7J7WWE1"/>
<organism evidence="5 6">
    <name type="scientific">Myotis myotis</name>
    <name type="common">Greater mouse-eared bat</name>
    <name type="synonym">Vespertilio myotis</name>
    <dbReference type="NCBI Taxonomy" id="51298"/>
    <lineage>
        <taxon>Eukaryota</taxon>
        <taxon>Metazoa</taxon>
        <taxon>Chordata</taxon>
        <taxon>Craniata</taxon>
        <taxon>Vertebrata</taxon>
        <taxon>Euteleostomi</taxon>
        <taxon>Mammalia</taxon>
        <taxon>Eutheria</taxon>
        <taxon>Laurasiatheria</taxon>
        <taxon>Chiroptera</taxon>
        <taxon>Yangochiroptera</taxon>
        <taxon>Vespertilionidae</taxon>
        <taxon>Myotis</taxon>
    </lineage>
</organism>
<gene>
    <name evidence="5" type="ORF">mMyoMyo1_013513</name>
</gene>
<evidence type="ECO:0000313" key="5">
    <source>
        <dbReference type="EMBL" id="KAF6341719.1"/>
    </source>
</evidence>
<feature type="domain" description="C-myb C-terminal" evidence="4">
    <location>
        <begin position="125"/>
        <end position="283"/>
    </location>
</feature>
<reference evidence="5 6" key="1">
    <citation type="journal article" date="2020" name="Nature">
        <title>Six reference-quality genomes reveal evolution of bat adaptations.</title>
        <authorList>
            <person name="Jebb D."/>
            <person name="Huang Z."/>
            <person name="Pippel M."/>
            <person name="Hughes G.M."/>
            <person name="Lavrichenko K."/>
            <person name="Devanna P."/>
            <person name="Winkler S."/>
            <person name="Jermiin L.S."/>
            <person name="Skirmuntt E.C."/>
            <person name="Katzourakis A."/>
            <person name="Burkitt-Gray L."/>
            <person name="Ray D.A."/>
            <person name="Sullivan K.A.M."/>
            <person name="Roscito J.G."/>
            <person name="Kirilenko B.M."/>
            <person name="Davalos L.M."/>
            <person name="Corthals A.P."/>
            <person name="Power M.L."/>
            <person name="Jones G."/>
            <person name="Ransome R.D."/>
            <person name="Dechmann D.K.N."/>
            <person name="Locatelli A.G."/>
            <person name="Puechmaille S.J."/>
            <person name="Fedrigo O."/>
            <person name="Jarvis E.D."/>
            <person name="Hiller M."/>
            <person name="Vernes S.C."/>
            <person name="Myers E.W."/>
            <person name="Teeling E.C."/>
        </authorList>
    </citation>
    <scope>NUCLEOTIDE SEQUENCE [LARGE SCALE GENOMIC DNA]</scope>
    <source>
        <strain evidence="5">MMyoMyo1</strain>
        <tissue evidence="5">Flight muscle</tissue>
    </source>
</reference>
<evidence type="ECO:0000256" key="1">
    <source>
        <dbReference type="ARBA" id="ARBA00022737"/>
    </source>
</evidence>
<accession>A0A7J7WWE1</accession>
<keyword evidence="6" id="KW-1185">Reference proteome</keyword>
<dbReference type="InterPro" id="IPR015395">
    <property type="entry name" value="C-myb_C"/>
</dbReference>
<feature type="region of interest" description="Disordered" evidence="3">
    <location>
        <begin position="32"/>
        <end position="76"/>
    </location>
</feature>
<keyword evidence="2" id="KW-0238">DNA-binding</keyword>
<comment type="caution">
    <text evidence="5">The sequence shown here is derived from an EMBL/GenBank/DDBJ whole genome shotgun (WGS) entry which is preliminary data.</text>
</comment>
<dbReference type="VEuPathDB" id="HostDB:GeneID_118660262"/>